<evidence type="ECO:0000256" key="2">
    <source>
        <dbReference type="ARBA" id="ARBA00022801"/>
    </source>
</evidence>
<dbReference type="AlphaFoldDB" id="A0A964T9R4"/>
<gene>
    <name evidence="5" type="ORF">GTQ34_02765</name>
</gene>
<keyword evidence="6" id="KW-1185">Reference proteome</keyword>
<dbReference type="InterPro" id="IPR029000">
    <property type="entry name" value="Cyclophilin-like_dom_sf"/>
</dbReference>
<dbReference type="InterPro" id="IPR003778">
    <property type="entry name" value="CT_A_B"/>
</dbReference>
<dbReference type="Pfam" id="PF02626">
    <property type="entry name" value="CT_A_B"/>
    <property type="match status" value="1"/>
</dbReference>
<dbReference type="Gene3D" id="2.40.100.10">
    <property type="entry name" value="Cyclophilin-like"/>
    <property type="match status" value="1"/>
</dbReference>
<reference evidence="5" key="1">
    <citation type="submission" date="2020-01" db="EMBL/GenBank/DDBJ databases">
        <title>Muricauda ochracea sp. nov., isolated from a tidal flat of Garorim bay in Korea.</title>
        <authorList>
            <person name="Kim D."/>
            <person name="Yoo Y."/>
            <person name="Kim J.-J."/>
        </authorList>
    </citation>
    <scope>NUCLEOTIDE SEQUENCE</scope>
    <source>
        <strain evidence="5">JGD-17</strain>
    </source>
</reference>
<evidence type="ECO:0000256" key="3">
    <source>
        <dbReference type="ARBA" id="ARBA00022840"/>
    </source>
</evidence>
<dbReference type="GO" id="GO:0005524">
    <property type="term" value="F:ATP binding"/>
    <property type="evidence" value="ECO:0007669"/>
    <property type="project" value="UniProtKB-KW"/>
</dbReference>
<dbReference type="SMART" id="SM00797">
    <property type="entry name" value="AHS2"/>
    <property type="match status" value="1"/>
</dbReference>
<proteinExistence type="predicted"/>
<accession>A0A964T9R4</accession>
<evidence type="ECO:0000313" key="5">
    <source>
        <dbReference type="EMBL" id="NAY90829.1"/>
    </source>
</evidence>
<keyword evidence="1" id="KW-0547">Nucleotide-binding</keyword>
<feature type="domain" description="Carboxyltransferase" evidence="4">
    <location>
        <begin position="23"/>
        <end position="280"/>
    </location>
</feature>
<keyword evidence="2 5" id="KW-0378">Hydrolase</keyword>
<dbReference type="EMBL" id="JAAABI010000001">
    <property type="protein sequence ID" value="NAY90829.1"/>
    <property type="molecule type" value="Genomic_DNA"/>
</dbReference>
<organism evidence="5 6">
    <name type="scientific">Flagellimonas ochracea</name>
    <dbReference type="NCBI Taxonomy" id="2696472"/>
    <lineage>
        <taxon>Bacteria</taxon>
        <taxon>Pseudomonadati</taxon>
        <taxon>Bacteroidota</taxon>
        <taxon>Flavobacteriia</taxon>
        <taxon>Flavobacteriales</taxon>
        <taxon>Flavobacteriaceae</taxon>
        <taxon>Flagellimonas</taxon>
    </lineage>
</organism>
<name>A0A964T9R4_9FLAO</name>
<evidence type="ECO:0000313" key="6">
    <source>
        <dbReference type="Proteomes" id="UP000667650"/>
    </source>
</evidence>
<protein>
    <submittedName>
        <fullName evidence="5">Allophanate hydrolase subunit 2 family protein</fullName>
    </submittedName>
</protein>
<dbReference type="GO" id="GO:0016787">
    <property type="term" value="F:hydrolase activity"/>
    <property type="evidence" value="ECO:0007669"/>
    <property type="project" value="UniProtKB-KW"/>
</dbReference>
<evidence type="ECO:0000256" key="1">
    <source>
        <dbReference type="ARBA" id="ARBA00022741"/>
    </source>
</evidence>
<keyword evidence="3" id="KW-0067">ATP-binding</keyword>
<dbReference type="PANTHER" id="PTHR43309:SF5">
    <property type="entry name" value="5-OXOPROLINASE SUBUNIT C"/>
    <property type="match status" value="1"/>
</dbReference>
<dbReference type="PANTHER" id="PTHR43309">
    <property type="entry name" value="5-OXOPROLINASE SUBUNIT C"/>
    <property type="match status" value="1"/>
</dbReference>
<sequence>MVKVLKAGFFTTIQDLGRFGYRDLGVPVSGTMDSAAVEKANHLLENNPDVAVMEMTMTGPTLQFEAPTYICIAGADMSPSLNDEPIANYKVIKVVKDDVLTFGKLKDGFRSYLAVKEGFETEKVLGSGSQYFPVTKTKCLKDRDEIPYKETKEYMPTLSEIKVESLSDQHKLTVYKGPEFELLTDAQLASIFSKPFSISKKNNRMAYQLAETIKGHTYSMLTSGTLPGTVQLTPSGRIIILMKDGQTTGGYPRILQLSEESICGLAQKKSRDTISFELLK</sequence>
<comment type="caution">
    <text evidence="5">The sequence shown here is derived from an EMBL/GenBank/DDBJ whole genome shotgun (WGS) entry which is preliminary data.</text>
</comment>
<dbReference type="RefSeq" id="WP_166522229.1">
    <property type="nucleotide sequence ID" value="NZ_JAAABI010000001.1"/>
</dbReference>
<evidence type="ECO:0000259" key="4">
    <source>
        <dbReference type="SMART" id="SM00797"/>
    </source>
</evidence>
<dbReference type="InterPro" id="IPR052708">
    <property type="entry name" value="PxpC"/>
</dbReference>
<dbReference type="Proteomes" id="UP000667650">
    <property type="component" value="Unassembled WGS sequence"/>
</dbReference>